<proteinExistence type="predicted"/>
<dbReference type="InterPro" id="IPR000644">
    <property type="entry name" value="CBS_dom"/>
</dbReference>
<keyword evidence="1" id="KW-0129">CBS domain</keyword>
<dbReference type="Gene3D" id="3.10.580.10">
    <property type="entry name" value="CBS-domain"/>
    <property type="match status" value="1"/>
</dbReference>
<dbReference type="PROSITE" id="PS51371">
    <property type="entry name" value="CBS"/>
    <property type="match status" value="1"/>
</dbReference>
<dbReference type="SMART" id="SM00116">
    <property type="entry name" value="CBS"/>
    <property type="match status" value="2"/>
</dbReference>
<dbReference type="RefSeq" id="WP_121203994.1">
    <property type="nucleotide sequence ID" value="NZ_RBZP01000005.1"/>
</dbReference>
<reference evidence="3 4" key="1">
    <citation type="journal article" date="2016" name="Int. J. Syst. Evol. Microbiol.">
        <title>Oceanobacillus halophilus sp. nov., a novel moderately halophilic bacterium from a hypersaline lake.</title>
        <authorList>
            <person name="Amoozegar M.A."/>
            <person name="Bagheri M."/>
            <person name="Makhdoumi A."/>
            <person name="Nikou M.M."/>
            <person name="Fazeli S.A.S."/>
            <person name="Schumann P."/>
            <person name="Sproer C."/>
            <person name="Sanchez-Porro C."/>
            <person name="Ventosa A."/>
        </authorList>
    </citation>
    <scope>NUCLEOTIDE SEQUENCE [LARGE SCALE GENOMIC DNA]</scope>
    <source>
        <strain evidence="3 4">DSM 23996</strain>
    </source>
</reference>
<dbReference type="OrthoDB" id="49104at2"/>
<evidence type="ECO:0000313" key="3">
    <source>
        <dbReference type="EMBL" id="RKQ33879.1"/>
    </source>
</evidence>
<protein>
    <submittedName>
        <fullName evidence="3">CBS domain-containing protein</fullName>
    </submittedName>
</protein>
<organism evidence="3 4">
    <name type="scientific">Oceanobacillus halophilus</name>
    <dbReference type="NCBI Taxonomy" id="930130"/>
    <lineage>
        <taxon>Bacteria</taxon>
        <taxon>Bacillati</taxon>
        <taxon>Bacillota</taxon>
        <taxon>Bacilli</taxon>
        <taxon>Bacillales</taxon>
        <taxon>Bacillaceae</taxon>
        <taxon>Oceanobacillus</taxon>
    </lineage>
</organism>
<accession>A0A495A3B8</accession>
<comment type="caution">
    <text evidence="3">The sequence shown here is derived from an EMBL/GenBank/DDBJ whole genome shotgun (WGS) entry which is preliminary data.</text>
</comment>
<evidence type="ECO:0000256" key="1">
    <source>
        <dbReference type="PROSITE-ProRule" id="PRU00703"/>
    </source>
</evidence>
<gene>
    <name evidence="3" type="ORF">D8M06_08610</name>
</gene>
<dbReference type="SUPFAM" id="SSF54631">
    <property type="entry name" value="CBS-domain pair"/>
    <property type="match status" value="1"/>
</dbReference>
<feature type="domain" description="CBS" evidence="2">
    <location>
        <begin position="101"/>
        <end position="157"/>
    </location>
</feature>
<dbReference type="Pfam" id="PF00571">
    <property type="entry name" value="CBS"/>
    <property type="match status" value="1"/>
</dbReference>
<dbReference type="Proteomes" id="UP000269301">
    <property type="component" value="Unassembled WGS sequence"/>
</dbReference>
<dbReference type="EMBL" id="RBZP01000005">
    <property type="protein sequence ID" value="RKQ33879.1"/>
    <property type="molecule type" value="Genomic_DNA"/>
</dbReference>
<name>A0A495A3B8_9BACI</name>
<dbReference type="InterPro" id="IPR046342">
    <property type="entry name" value="CBS_dom_sf"/>
</dbReference>
<evidence type="ECO:0000259" key="2">
    <source>
        <dbReference type="PROSITE" id="PS51371"/>
    </source>
</evidence>
<keyword evidence="4" id="KW-1185">Reference proteome</keyword>
<evidence type="ECO:0000313" key="4">
    <source>
        <dbReference type="Proteomes" id="UP000269301"/>
    </source>
</evidence>
<dbReference type="AlphaFoldDB" id="A0A495A3B8"/>
<sequence length="232" mass="26736">MNKNSEVFLATFNRIEKELKSLLIHKKEVGFSKAVKILRNSNAIVKQYSDDLLEFAELRNAIIHNKTDATFAIAEPHDSIVESIMKIEKELTQPRRVINVFSRKVYTFQQDDTMESLLNVIREKQFTKFPIYRGNEFQGLITQKGITNWLAHHVNDSNKMMESFLEDVLKYEKDGNYKFISGDSSVYEAVEVFKEQLGKGIRLEALLITSHGKTTEKLAGIITNWDIMKVNA</sequence>